<evidence type="ECO:0000313" key="2">
    <source>
        <dbReference type="Proteomes" id="UP000830671"/>
    </source>
</evidence>
<gene>
    <name evidence="1" type="ORF">CLUP02_09590</name>
</gene>
<dbReference type="Gene3D" id="3.80.10.10">
    <property type="entry name" value="Ribonuclease Inhibitor"/>
    <property type="match status" value="1"/>
</dbReference>
<dbReference type="Proteomes" id="UP000830671">
    <property type="component" value="Chromosome 5"/>
</dbReference>
<evidence type="ECO:0000313" key="1">
    <source>
        <dbReference type="EMBL" id="UQC84094.1"/>
    </source>
</evidence>
<dbReference type="EMBL" id="CP019477">
    <property type="protein sequence ID" value="UQC84094.1"/>
    <property type="molecule type" value="Genomic_DNA"/>
</dbReference>
<protein>
    <recommendedName>
        <fullName evidence="3">F-box domain-containing protein</fullName>
    </recommendedName>
</protein>
<reference evidence="1" key="1">
    <citation type="journal article" date="2021" name="Mol. Plant Microbe Interact.">
        <title>Complete Genome Sequence of the Plant-Pathogenic Fungus Colletotrichum lupini.</title>
        <authorList>
            <person name="Baroncelli R."/>
            <person name="Pensec F."/>
            <person name="Da Lio D."/>
            <person name="Boufleur T."/>
            <person name="Vicente I."/>
            <person name="Sarrocco S."/>
            <person name="Picot A."/>
            <person name="Baraldi E."/>
            <person name="Sukno S."/>
            <person name="Thon M."/>
            <person name="Le Floch G."/>
        </authorList>
    </citation>
    <scope>NUCLEOTIDE SEQUENCE</scope>
    <source>
        <strain evidence="1">IMI 504893</strain>
    </source>
</reference>
<dbReference type="RefSeq" id="XP_049145712.1">
    <property type="nucleotide sequence ID" value="XM_049288568.1"/>
</dbReference>
<organism evidence="1 2">
    <name type="scientific">Colletotrichum lupini</name>
    <dbReference type="NCBI Taxonomy" id="145971"/>
    <lineage>
        <taxon>Eukaryota</taxon>
        <taxon>Fungi</taxon>
        <taxon>Dikarya</taxon>
        <taxon>Ascomycota</taxon>
        <taxon>Pezizomycotina</taxon>
        <taxon>Sordariomycetes</taxon>
        <taxon>Hypocreomycetidae</taxon>
        <taxon>Glomerellales</taxon>
        <taxon>Glomerellaceae</taxon>
        <taxon>Colletotrichum</taxon>
        <taxon>Colletotrichum acutatum species complex</taxon>
    </lineage>
</organism>
<evidence type="ECO:0008006" key="3">
    <source>
        <dbReference type="Google" id="ProtNLM"/>
    </source>
</evidence>
<dbReference type="InterPro" id="IPR032675">
    <property type="entry name" value="LRR_dom_sf"/>
</dbReference>
<accession>A0A9Q8SV47</accession>
<keyword evidence="2" id="KW-1185">Reference proteome</keyword>
<proteinExistence type="predicted"/>
<dbReference type="KEGG" id="clup:CLUP02_09590"/>
<dbReference type="AlphaFoldDB" id="A0A9Q8SV47"/>
<name>A0A9Q8SV47_9PEZI</name>
<dbReference type="SUPFAM" id="SSF52047">
    <property type="entry name" value="RNI-like"/>
    <property type="match status" value="1"/>
</dbReference>
<sequence length="619" mass="70212">MSSTPASVLNGTGLSMYVELASYVPNRSGLEVLFFEQAYARPKDFFPMSFAVQSVLLSFSYVNAIGPTSIPTLEEVQFAGASSEPRLNKRAFYEQQFPNSNLNEICLNEHPKHRSSIKIHINDKSFFSICSISNSLVAKIQTISMASLTDLPVEILDQICTSLCCHCRQHKMQLDKPSAAVSSTEDDGERLGLRNLCLTSRSLRQIAQPILFHLLRTINEDAHLSSCLKSIDINAFEEKCIICSPSLECATQEEISQVTRLSKKTGLDINSAGLDHDLLPEILIQFLLIMTPNLQNVSLCVPRWWVFYPLRKWINKWRPKLNESKILLGQVRHMELETERYSDDTCLEDDHKDEGLCHPIPDPIERLLIDSAPNLEVLSCSAGGLEGLPKLPLLRWLHLRMEGSWKGMLPKLMDRLPSLTHFSYSTSNLHSPTPREIQDALHNHQETLQHLTVINRFGESIASDDLRTDPSRPYSMTSLAGFKALESINLDGYMIWPHRRDGGTIQEMEADLQLLPNFLPQCLRQLHIDGWGNYGEENLRSLAKAMANVEFPYLETVIWGIVHDRRLLRRGSCNKAWEMGMDWREIITEKVEDRIRNCHQEAFPNWGDDFLGSAANEAG</sequence>
<dbReference type="GeneID" id="73343578"/>